<sequence length="116" mass="13456">MFINVIENTYLVDIMGVVFNIKAHFYYPTTPKMVFHIRDNIESNIKCVATGDHAYASRMVKRFLNSYIHDILMMMIYGLRPKVDYLTSGPTHVCRRLRSPGNRYLTLTLMFGDTGL</sequence>
<organism evidence="1 2">
    <name type="scientific">Brassica napus</name>
    <name type="common">Rape</name>
    <dbReference type="NCBI Taxonomy" id="3708"/>
    <lineage>
        <taxon>Eukaryota</taxon>
        <taxon>Viridiplantae</taxon>
        <taxon>Streptophyta</taxon>
        <taxon>Embryophyta</taxon>
        <taxon>Tracheophyta</taxon>
        <taxon>Spermatophyta</taxon>
        <taxon>Magnoliopsida</taxon>
        <taxon>eudicotyledons</taxon>
        <taxon>Gunneridae</taxon>
        <taxon>Pentapetalae</taxon>
        <taxon>rosids</taxon>
        <taxon>malvids</taxon>
        <taxon>Brassicales</taxon>
        <taxon>Brassicaceae</taxon>
        <taxon>Brassiceae</taxon>
        <taxon>Brassica</taxon>
    </lineage>
</organism>
<dbReference type="EMBL" id="JAGKQM010000013">
    <property type="protein sequence ID" value="KAH0894759.1"/>
    <property type="molecule type" value="Genomic_DNA"/>
</dbReference>
<comment type="caution">
    <text evidence="1">The sequence shown here is derived from an EMBL/GenBank/DDBJ whole genome shotgun (WGS) entry which is preliminary data.</text>
</comment>
<gene>
    <name evidence="1" type="ORF">HID58_057188</name>
</gene>
<proteinExistence type="predicted"/>
<protein>
    <submittedName>
        <fullName evidence="1">Uncharacterized protein</fullName>
    </submittedName>
</protein>
<evidence type="ECO:0000313" key="2">
    <source>
        <dbReference type="Proteomes" id="UP000824890"/>
    </source>
</evidence>
<keyword evidence="2" id="KW-1185">Reference proteome</keyword>
<accession>A0ABQ8AQD4</accession>
<evidence type="ECO:0000313" key="1">
    <source>
        <dbReference type="EMBL" id="KAH0894759.1"/>
    </source>
</evidence>
<reference evidence="1 2" key="1">
    <citation type="submission" date="2021-05" db="EMBL/GenBank/DDBJ databases">
        <title>Genome Assembly of Synthetic Allotetraploid Brassica napus Reveals Homoeologous Exchanges between Subgenomes.</title>
        <authorList>
            <person name="Davis J.T."/>
        </authorList>
    </citation>
    <scope>NUCLEOTIDE SEQUENCE [LARGE SCALE GENOMIC DNA]</scope>
    <source>
        <strain evidence="2">cv. Da-Ae</strain>
        <tissue evidence="1">Seedling</tissue>
    </source>
</reference>
<dbReference type="Proteomes" id="UP000824890">
    <property type="component" value="Unassembled WGS sequence"/>
</dbReference>
<name>A0ABQ8AQD4_BRANA</name>